<accession>A0A0P6YPW5</accession>
<dbReference type="Pfam" id="PF00465">
    <property type="entry name" value="Fe-ADH"/>
    <property type="match status" value="1"/>
</dbReference>
<evidence type="ECO:0000313" key="7">
    <source>
        <dbReference type="Proteomes" id="UP000050501"/>
    </source>
</evidence>
<dbReference type="SUPFAM" id="SSF56796">
    <property type="entry name" value="Dehydroquinate synthase-like"/>
    <property type="match status" value="1"/>
</dbReference>
<protein>
    <submittedName>
        <fullName evidence="6">Uncharacterized protein</fullName>
    </submittedName>
</protein>
<keyword evidence="7" id="KW-1185">Reference proteome</keyword>
<dbReference type="CDD" id="cd08183">
    <property type="entry name" value="Fe-ADH-like"/>
    <property type="match status" value="1"/>
</dbReference>
<dbReference type="Proteomes" id="UP000050501">
    <property type="component" value="Unassembled WGS sequence"/>
</dbReference>
<reference evidence="6 7" key="1">
    <citation type="submission" date="2015-07" db="EMBL/GenBank/DDBJ databases">
        <title>Genome sequence of Levilinea saccharolytica DSM 16555.</title>
        <authorList>
            <person name="Hemp J."/>
            <person name="Ward L.M."/>
            <person name="Pace L.A."/>
            <person name="Fischer W.W."/>
        </authorList>
    </citation>
    <scope>NUCLEOTIDE SEQUENCE [LARGE SCALE GENOMIC DNA]</scope>
    <source>
        <strain evidence="6 7">KIBI-1</strain>
    </source>
</reference>
<dbReference type="GO" id="GO:0004022">
    <property type="term" value="F:alcohol dehydrogenase (NAD+) activity"/>
    <property type="evidence" value="ECO:0007669"/>
    <property type="project" value="UniProtKB-ARBA"/>
</dbReference>
<evidence type="ECO:0000256" key="1">
    <source>
        <dbReference type="ARBA" id="ARBA00007358"/>
    </source>
</evidence>
<feature type="domain" description="Alcohol dehydrogenase iron-type/glycerol dehydrogenase GldA" evidence="4">
    <location>
        <begin position="17"/>
        <end position="182"/>
    </location>
</feature>
<proteinExistence type="inferred from homology"/>
<dbReference type="InterPro" id="IPR001670">
    <property type="entry name" value="ADH_Fe/GldA"/>
</dbReference>
<dbReference type="AlphaFoldDB" id="A0A0P6YPW5"/>
<dbReference type="STRING" id="229921.ADN01_06555"/>
<comment type="caution">
    <text evidence="6">The sequence shown here is derived from an EMBL/GenBank/DDBJ whole genome shotgun (WGS) entry which is preliminary data.</text>
</comment>
<dbReference type="PANTHER" id="PTHR11496">
    <property type="entry name" value="ALCOHOL DEHYDROGENASE"/>
    <property type="match status" value="1"/>
</dbReference>
<dbReference type="InterPro" id="IPR056798">
    <property type="entry name" value="ADH_Fe_C"/>
</dbReference>
<dbReference type="InterPro" id="IPR039697">
    <property type="entry name" value="Alcohol_dehydrogenase_Fe"/>
</dbReference>
<dbReference type="FunFam" id="3.40.50.1970:FF:000003">
    <property type="entry name" value="Alcohol dehydrogenase, iron-containing"/>
    <property type="match status" value="1"/>
</dbReference>
<evidence type="ECO:0000259" key="5">
    <source>
        <dbReference type="Pfam" id="PF25137"/>
    </source>
</evidence>
<evidence type="ECO:0000259" key="4">
    <source>
        <dbReference type="Pfam" id="PF00465"/>
    </source>
</evidence>
<comment type="similarity">
    <text evidence="1">Belongs to the iron-containing alcohol dehydrogenase family.</text>
</comment>
<feature type="domain" description="Fe-containing alcohol dehydrogenase-like C-terminal" evidence="5">
    <location>
        <begin position="193"/>
        <end position="389"/>
    </location>
</feature>
<organism evidence="6 7">
    <name type="scientific">Levilinea saccharolytica</name>
    <dbReference type="NCBI Taxonomy" id="229921"/>
    <lineage>
        <taxon>Bacteria</taxon>
        <taxon>Bacillati</taxon>
        <taxon>Chloroflexota</taxon>
        <taxon>Anaerolineae</taxon>
        <taxon>Anaerolineales</taxon>
        <taxon>Anaerolineaceae</taxon>
        <taxon>Levilinea</taxon>
    </lineage>
</organism>
<sequence>MRPGAMEWKFDFATAGSIHFGCGQIERITSLLAAVDGPILVVHGKNAKVVSLLTRQLDLAGLAWEPFVISGEPTVDTAAQGGEAARKMGAGQVAAVGGGSVMDAGKAIAALATNPGPPSDYLEVVGKNLPLTCRPLPVTAIPTTAGTGSEVTRNAVLGVPDAQVKVSLRSPWLLPQAAVVDPTLTLSVPPAVTAATGMDALTQVLEPALSLRANPITDLFCEEGLRTACDALAAAYEDGQNLGARTKMAWVSLLGGLALANAGLGAVHGLAGPIGGMCTAGHGEICAALLAAVTRVNLRCAEAGRGSPGLMRRFEQVGQWLTGSERATAEDGVRKLQALRKTLQIRGLADLGVRREDFGTIVEKAKAASSMRANPIALRPEELIEILEEGFES</sequence>
<evidence type="ECO:0000313" key="6">
    <source>
        <dbReference type="EMBL" id="KPL85031.1"/>
    </source>
</evidence>
<gene>
    <name evidence="6" type="ORF">ADN01_06555</name>
</gene>
<evidence type="ECO:0000256" key="3">
    <source>
        <dbReference type="ARBA" id="ARBA00023027"/>
    </source>
</evidence>
<keyword evidence="3" id="KW-0520">NAD</keyword>
<dbReference type="Pfam" id="PF25137">
    <property type="entry name" value="ADH_Fe_C"/>
    <property type="match status" value="1"/>
</dbReference>
<dbReference type="EMBL" id="LGCM01000027">
    <property type="protein sequence ID" value="KPL85031.1"/>
    <property type="molecule type" value="Genomic_DNA"/>
</dbReference>
<dbReference type="PANTHER" id="PTHR11496:SF102">
    <property type="entry name" value="ALCOHOL DEHYDROGENASE 4"/>
    <property type="match status" value="1"/>
</dbReference>
<dbReference type="PROSITE" id="PS00913">
    <property type="entry name" value="ADH_IRON_1"/>
    <property type="match status" value="1"/>
</dbReference>
<dbReference type="GO" id="GO:0046872">
    <property type="term" value="F:metal ion binding"/>
    <property type="evidence" value="ECO:0007669"/>
    <property type="project" value="InterPro"/>
</dbReference>
<evidence type="ECO:0000256" key="2">
    <source>
        <dbReference type="ARBA" id="ARBA00023002"/>
    </source>
</evidence>
<name>A0A0P6YPW5_9CHLR</name>
<dbReference type="Gene3D" id="1.20.1090.10">
    <property type="entry name" value="Dehydroquinate synthase-like - alpha domain"/>
    <property type="match status" value="1"/>
</dbReference>
<dbReference type="Gene3D" id="3.40.50.1970">
    <property type="match status" value="1"/>
</dbReference>
<keyword evidence="2" id="KW-0560">Oxidoreductase</keyword>
<dbReference type="InterPro" id="IPR018211">
    <property type="entry name" value="ADH_Fe_CS"/>
</dbReference>